<evidence type="ECO:0000256" key="1">
    <source>
        <dbReference type="SAM" id="Phobius"/>
    </source>
</evidence>
<accession>A0AAC9WEX1</accession>
<dbReference type="KEGG" id="cfm:BJL90_07520"/>
<evidence type="ECO:0000313" key="4">
    <source>
        <dbReference type="Proteomes" id="UP000177894"/>
    </source>
</evidence>
<reference evidence="3 5" key="2">
    <citation type="submission" date="2017-03" db="EMBL/GenBank/DDBJ databases">
        <title>Complete sequence of Clostridium formicaceticum DSM 92.</title>
        <authorList>
            <person name="Poehlein A."/>
            <person name="Karl M."/>
            <person name="Bengelsdorf F.R."/>
            <person name="Duerre P."/>
            <person name="Daniel R."/>
        </authorList>
    </citation>
    <scope>NUCLEOTIDE SEQUENCE [LARGE SCALE GENOMIC DNA]</scope>
    <source>
        <strain evidence="3 5">DSM 92</strain>
    </source>
</reference>
<dbReference type="EMBL" id="CP020559">
    <property type="protein sequence ID" value="ARE86084.1"/>
    <property type="molecule type" value="Genomic_DNA"/>
</dbReference>
<evidence type="ECO:0000313" key="5">
    <source>
        <dbReference type="Proteomes" id="UP000192478"/>
    </source>
</evidence>
<keyword evidence="1" id="KW-0812">Transmembrane</keyword>
<evidence type="ECO:0000313" key="2">
    <source>
        <dbReference type="EMBL" id="AOY75760.1"/>
    </source>
</evidence>
<organism evidence="3 5">
    <name type="scientific">Clostridium formicaceticum</name>
    <dbReference type="NCBI Taxonomy" id="1497"/>
    <lineage>
        <taxon>Bacteria</taxon>
        <taxon>Bacillati</taxon>
        <taxon>Bacillota</taxon>
        <taxon>Clostridia</taxon>
        <taxon>Eubacteriales</taxon>
        <taxon>Clostridiaceae</taxon>
        <taxon>Clostridium</taxon>
    </lineage>
</organism>
<evidence type="ECO:0000313" key="3">
    <source>
        <dbReference type="EMBL" id="ARE86084.1"/>
    </source>
</evidence>
<dbReference type="EMBL" id="CP017603">
    <property type="protein sequence ID" value="AOY75760.1"/>
    <property type="molecule type" value="Genomic_DNA"/>
</dbReference>
<dbReference type="AlphaFoldDB" id="A0AAC9WEX1"/>
<keyword evidence="1" id="KW-1133">Transmembrane helix</keyword>
<reference evidence="2 4" key="1">
    <citation type="submission" date="2016-10" db="EMBL/GenBank/DDBJ databases">
        <title>Complete Genome Sequence of Acetogen Clostridium formicoaceticum ATCC 27076.</title>
        <authorList>
            <person name="Bao T."/>
            <person name="Cheng C."/>
            <person name="Zhao J."/>
            <person name="Yang S.-T."/>
            <person name="Wang J."/>
            <person name="Wang M."/>
        </authorList>
    </citation>
    <scope>NUCLEOTIDE SEQUENCE [LARGE SCALE GENOMIC DNA]</scope>
    <source>
        <strain evidence="2 4">ATCC 27076</strain>
    </source>
</reference>
<feature type="transmembrane region" description="Helical" evidence="1">
    <location>
        <begin position="12"/>
        <end position="31"/>
    </location>
</feature>
<proteinExistence type="predicted"/>
<dbReference type="Proteomes" id="UP000192478">
    <property type="component" value="Chromosome"/>
</dbReference>
<name>A0AAC9WEX1_9CLOT</name>
<sequence length="123" mass="13477">MKILKGIVKFLVYVWIIWPFTRGIIVSIFGYKLGDTVAVIVMLGLIYYFEKAKIVTGLIEKGFRKFNIGARSKGQVFDASTTAFTDAIMMEGPKTTKTCPNCGAVVELTGGRGSCDSCDTIFS</sequence>
<dbReference type="RefSeq" id="WP_070966091.1">
    <property type="nucleotide sequence ID" value="NZ_CP017603.1"/>
</dbReference>
<gene>
    <name evidence="2" type="ORF">BJL90_07520</name>
    <name evidence="3" type="ORF">CLFO_04000</name>
</gene>
<dbReference type="Proteomes" id="UP000177894">
    <property type="component" value="Chromosome"/>
</dbReference>
<keyword evidence="4" id="KW-1185">Reference proteome</keyword>
<keyword evidence="1" id="KW-0472">Membrane</keyword>
<feature type="transmembrane region" description="Helical" evidence="1">
    <location>
        <begin position="37"/>
        <end position="59"/>
    </location>
</feature>
<protein>
    <submittedName>
        <fullName evidence="3">Uncharacterized protein</fullName>
    </submittedName>
</protein>